<name>A0ABW5ZT44_9FLAO</name>
<reference evidence="2" key="1">
    <citation type="journal article" date="2019" name="Int. J. Syst. Evol. Microbiol.">
        <title>The Global Catalogue of Microorganisms (GCM) 10K type strain sequencing project: providing services to taxonomists for standard genome sequencing and annotation.</title>
        <authorList>
            <consortium name="The Broad Institute Genomics Platform"/>
            <consortium name="The Broad Institute Genome Sequencing Center for Infectious Disease"/>
            <person name="Wu L."/>
            <person name="Ma J."/>
        </authorList>
    </citation>
    <scope>NUCLEOTIDE SEQUENCE [LARGE SCALE GENOMIC DNA]</scope>
    <source>
        <strain evidence="2">KCTC 32514</strain>
    </source>
</reference>
<proteinExistence type="predicted"/>
<organism evidence="1 2">
    <name type="scientific">Psychroserpens luteus</name>
    <dbReference type="NCBI Taxonomy" id="1434066"/>
    <lineage>
        <taxon>Bacteria</taxon>
        <taxon>Pseudomonadati</taxon>
        <taxon>Bacteroidota</taxon>
        <taxon>Flavobacteriia</taxon>
        <taxon>Flavobacteriales</taxon>
        <taxon>Flavobacteriaceae</taxon>
        <taxon>Psychroserpens</taxon>
    </lineage>
</organism>
<sequence length="52" mass="5783">MQQFIKITAFIIAISAMIVFSKQIQNEIVDSYNNCVDQLASKTITSSNPIGF</sequence>
<dbReference type="Proteomes" id="UP001597548">
    <property type="component" value="Unassembled WGS sequence"/>
</dbReference>
<evidence type="ECO:0000313" key="1">
    <source>
        <dbReference type="EMBL" id="MFD2915526.1"/>
    </source>
</evidence>
<accession>A0ABW5ZT44</accession>
<protein>
    <submittedName>
        <fullName evidence="1">Uncharacterized protein</fullName>
    </submittedName>
</protein>
<dbReference type="EMBL" id="JBHUOS010000007">
    <property type="protein sequence ID" value="MFD2915526.1"/>
    <property type="molecule type" value="Genomic_DNA"/>
</dbReference>
<keyword evidence="2" id="KW-1185">Reference proteome</keyword>
<comment type="caution">
    <text evidence="1">The sequence shown here is derived from an EMBL/GenBank/DDBJ whole genome shotgun (WGS) entry which is preliminary data.</text>
</comment>
<gene>
    <name evidence="1" type="ORF">ACFS29_07750</name>
</gene>
<evidence type="ECO:0000313" key="2">
    <source>
        <dbReference type="Proteomes" id="UP001597548"/>
    </source>
</evidence>
<dbReference type="RefSeq" id="WP_194509579.1">
    <property type="nucleotide sequence ID" value="NZ_JADILU010000008.1"/>
</dbReference>